<sequence length="35" mass="4478">MVNYDNVRTKKQQLNRNELRVRIIKQSFERRLWMN</sequence>
<dbReference type="Proteomes" id="UP000683925">
    <property type="component" value="Unassembled WGS sequence"/>
</dbReference>
<comment type="caution">
    <text evidence="1">The sequence shown here is derived from an EMBL/GenBank/DDBJ whole genome shotgun (WGS) entry which is preliminary data.</text>
</comment>
<gene>
    <name evidence="1" type="ORF">POCTA_138.1.T0640149</name>
</gene>
<evidence type="ECO:0000313" key="2">
    <source>
        <dbReference type="Proteomes" id="UP000683925"/>
    </source>
</evidence>
<dbReference type="EMBL" id="CAJJDP010000063">
    <property type="protein sequence ID" value="CAD8174768.1"/>
    <property type="molecule type" value="Genomic_DNA"/>
</dbReference>
<dbReference type="AlphaFoldDB" id="A0A8S1VB30"/>
<accession>A0A8S1VB30</accession>
<protein>
    <submittedName>
        <fullName evidence="1">Uncharacterized protein</fullName>
    </submittedName>
</protein>
<organism evidence="1 2">
    <name type="scientific">Paramecium octaurelia</name>
    <dbReference type="NCBI Taxonomy" id="43137"/>
    <lineage>
        <taxon>Eukaryota</taxon>
        <taxon>Sar</taxon>
        <taxon>Alveolata</taxon>
        <taxon>Ciliophora</taxon>
        <taxon>Intramacronucleata</taxon>
        <taxon>Oligohymenophorea</taxon>
        <taxon>Peniculida</taxon>
        <taxon>Parameciidae</taxon>
        <taxon>Paramecium</taxon>
    </lineage>
</organism>
<reference evidence="1" key="1">
    <citation type="submission" date="2021-01" db="EMBL/GenBank/DDBJ databases">
        <authorList>
            <consortium name="Genoscope - CEA"/>
            <person name="William W."/>
        </authorList>
    </citation>
    <scope>NUCLEOTIDE SEQUENCE</scope>
</reference>
<proteinExistence type="predicted"/>
<name>A0A8S1VB30_PAROT</name>
<keyword evidence="2" id="KW-1185">Reference proteome</keyword>
<evidence type="ECO:0000313" key="1">
    <source>
        <dbReference type="EMBL" id="CAD8174768.1"/>
    </source>
</evidence>